<evidence type="ECO:0000256" key="5">
    <source>
        <dbReference type="ARBA" id="ARBA00022832"/>
    </source>
</evidence>
<dbReference type="PANTHER" id="PTHR22589:SF14">
    <property type="entry name" value="CHOLINE O-ACETYLTRANSFERASE"/>
    <property type="match status" value="1"/>
</dbReference>
<dbReference type="InterPro" id="IPR023213">
    <property type="entry name" value="CAT-like_dom_sf"/>
</dbReference>
<dbReference type="InterPro" id="IPR042231">
    <property type="entry name" value="Cho/carn_acyl_trans_2"/>
</dbReference>
<organism evidence="15">
    <name type="scientific">Aceria tosichella</name>
    <name type="common">wheat curl mite</name>
    <dbReference type="NCBI Taxonomy" id="561515"/>
    <lineage>
        <taxon>Eukaryota</taxon>
        <taxon>Metazoa</taxon>
        <taxon>Ecdysozoa</taxon>
        <taxon>Arthropoda</taxon>
        <taxon>Chelicerata</taxon>
        <taxon>Arachnida</taxon>
        <taxon>Acari</taxon>
        <taxon>Acariformes</taxon>
        <taxon>Trombidiformes</taxon>
        <taxon>Prostigmata</taxon>
        <taxon>Eupodina</taxon>
        <taxon>Eriophyoidea</taxon>
        <taxon>Eriophyidae</taxon>
        <taxon>Eriophyinae</taxon>
        <taxon>Aceriini</taxon>
        <taxon>Aceria</taxon>
    </lineage>
</organism>
<feature type="domain" description="Choline/carnitine acyltransferase" evidence="14">
    <location>
        <begin position="351"/>
        <end position="794"/>
    </location>
</feature>
<dbReference type="GO" id="GO:0043005">
    <property type="term" value="C:neuron projection"/>
    <property type="evidence" value="ECO:0007669"/>
    <property type="project" value="TreeGrafter"/>
</dbReference>
<name>A0A6G1SIL9_9ACAR</name>
<dbReference type="AlphaFoldDB" id="A0A6G1SIL9"/>
<comment type="similarity">
    <text evidence="2">Belongs to the carnitine/choline acetyltransferase family.</text>
</comment>
<dbReference type="Pfam" id="PF00755">
    <property type="entry name" value="Carn_acyltransf"/>
    <property type="match status" value="2"/>
</dbReference>
<comment type="pathway">
    <text evidence="1">Lipid metabolism; fatty acid beta-oxidation.</text>
</comment>
<feature type="region of interest" description="Disordered" evidence="13">
    <location>
        <begin position="269"/>
        <end position="297"/>
    </location>
</feature>
<evidence type="ECO:0000256" key="7">
    <source>
        <dbReference type="ARBA" id="ARBA00023098"/>
    </source>
</evidence>
<evidence type="ECO:0000256" key="1">
    <source>
        <dbReference type="ARBA" id="ARBA00005005"/>
    </source>
</evidence>
<sequence length="816" mass="91842">MSAKESTDLHRLVRAMCSVDLVESQWTQELPRLPVPDLWLTVSRYLASLKAVLAPTSSLDEMFHQIGCQLTRDQIESNWRQFERTDQLVKQFMLNEGPELQRDLKEYANKCQNWATEFWLQDMYLSNPVPLPVNSNPFFLFPRQRFATSNEMLMFATRIIQFSVDFKFRIDQQALRQDFGSGHGKGKALCMETYKNFFHSYRMPHEDMDRLLPQSRRSNHIVVASCNQFYILRLGQDPLDNPYRRDTSSQLNEASIYEQLLRIYRVSREHARREQQQSAGGGTGSGGSGRGSVSGTKRLARVGLLTTENRKQWARLHKQLSHCSPTDNSAGGGGGELGSQLKTNSSSGASSPNTNTESLRLIEDCLFVMCLDSLVSGCGGNHHHQPNHEEPVDDVQAARIILTGGGSHLFTANRWFDKFLQIIVGRNGVCGINIEHSASEGITVLRFLEEFLHFIEANPLAHSIRRLSVTAEADSESCCDETPATGTFSYPASKQTAQTTNSNTIATTTTTNASSSITSPCYVEPKSPSVLLEESDKITPLMWHLDESLWKAIDEAELKVNRLIDNFCLVIKEFGHFGRGFIKSQNVSPDAFVQLALQYTFYKLHGRLVSTYESASLRQFRLGRVDNIRANTCEAWEWIQAMLACKQRNQEQQQQQQPEAGTNPESRPDFEPAESSFIKAITKQVEILRYTIIGGGPDNHLLALRELAKIRYGPAPDDAPELFQDPSYREFLNFRLSTSQLPNESGITVGYGAVVLDGYGCAYNPCEERIVFCVSSFNECPETSSENFASKLEESLLEMQQLCSARSTRNSSSRIK</sequence>
<evidence type="ECO:0000256" key="10">
    <source>
        <dbReference type="ARBA" id="ARBA00040495"/>
    </source>
</evidence>
<dbReference type="PROSITE" id="PS00440">
    <property type="entry name" value="ACYLTRANSF_C_2"/>
    <property type="match status" value="1"/>
</dbReference>
<feature type="active site" description="Proton acceptor" evidence="12">
    <location>
        <position position="436"/>
    </location>
</feature>
<gene>
    <name evidence="15" type="primary">CHAT</name>
    <name evidence="15" type="ORF">g.13734</name>
</gene>
<feature type="region of interest" description="Disordered" evidence="13">
    <location>
        <begin position="649"/>
        <end position="672"/>
    </location>
</feature>
<dbReference type="GO" id="GO:0005737">
    <property type="term" value="C:cytoplasm"/>
    <property type="evidence" value="ECO:0007669"/>
    <property type="project" value="TreeGrafter"/>
</dbReference>
<comment type="catalytic activity">
    <reaction evidence="11">
        <text>4,8-dimethylnonanoyl-CoA + (R)-carnitine = O-4,8-dimethylnonanoyl-(R)-carnitine + CoA</text>
        <dbReference type="Rhea" id="RHEA:44860"/>
        <dbReference type="ChEBI" id="CHEBI:16347"/>
        <dbReference type="ChEBI" id="CHEBI:57287"/>
        <dbReference type="ChEBI" id="CHEBI:77061"/>
        <dbReference type="ChEBI" id="CHEBI:84654"/>
    </reaction>
</comment>
<keyword evidence="3" id="KW-0813">Transport</keyword>
<dbReference type="PANTHER" id="PTHR22589">
    <property type="entry name" value="CARNITINE O-ACYLTRANSFERASE"/>
    <property type="match status" value="1"/>
</dbReference>
<dbReference type="UniPathway" id="UPA00659"/>
<dbReference type="GO" id="GO:0006635">
    <property type="term" value="P:fatty acid beta-oxidation"/>
    <property type="evidence" value="ECO:0007669"/>
    <property type="project" value="UniProtKB-UniPathway"/>
</dbReference>
<evidence type="ECO:0000256" key="13">
    <source>
        <dbReference type="SAM" id="MobiDB-lite"/>
    </source>
</evidence>
<evidence type="ECO:0000313" key="15">
    <source>
        <dbReference type="EMBL" id="MDE49760.1"/>
    </source>
</evidence>
<evidence type="ECO:0000256" key="8">
    <source>
        <dbReference type="ARBA" id="ARBA00023315"/>
    </source>
</evidence>
<feature type="region of interest" description="Disordered" evidence="13">
    <location>
        <begin position="321"/>
        <end position="355"/>
    </location>
</feature>
<dbReference type="EC" id="2.3.1.6" evidence="9"/>
<keyword evidence="4 15" id="KW-0808">Transferase</keyword>
<dbReference type="InterPro" id="IPR042572">
    <property type="entry name" value="Carn_acyl_trans_N"/>
</dbReference>
<dbReference type="Gene3D" id="1.10.275.20">
    <property type="entry name" value="Choline/Carnitine o-acyltransferase"/>
    <property type="match status" value="1"/>
</dbReference>
<evidence type="ECO:0000256" key="11">
    <source>
        <dbReference type="ARBA" id="ARBA00048999"/>
    </source>
</evidence>
<reference evidence="15" key="1">
    <citation type="submission" date="2018-10" db="EMBL/GenBank/DDBJ databases">
        <title>Transcriptome assembly of Aceria tosichella (Wheat curl mite) Type 2.</title>
        <authorList>
            <person name="Scully E.D."/>
            <person name="Geib S.M."/>
            <person name="Palmer N.A."/>
            <person name="Gupta A.K."/>
            <person name="Sarath G."/>
            <person name="Tatineni S."/>
        </authorList>
    </citation>
    <scope>NUCLEOTIDE SEQUENCE</scope>
    <source>
        <strain evidence="15">LincolnNE</strain>
    </source>
</reference>
<keyword evidence="7" id="KW-0443">Lipid metabolism</keyword>
<dbReference type="GO" id="GO:0004102">
    <property type="term" value="F:choline O-acetyltransferase activity"/>
    <property type="evidence" value="ECO:0007669"/>
    <property type="project" value="UniProtKB-EC"/>
</dbReference>
<dbReference type="GO" id="GO:0007274">
    <property type="term" value="P:neuromuscular synaptic transmission"/>
    <property type="evidence" value="ECO:0007669"/>
    <property type="project" value="TreeGrafter"/>
</dbReference>
<evidence type="ECO:0000256" key="4">
    <source>
        <dbReference type="ARBA" id="ARBA00022679"/>
    </source>
</evidence>
<dbReference type="Gene3D" id="3.30.559.10">
    <property type="entry name" value="Chloramphenicol acetyltransferase-like domain"/>
    <property type="match status" value="1"/>
</dbReference>
<dbReference type="SUPFAM" id="SSF52777">
    <property type="entry name" value="CoA-dependent acyltransferases"/>
    <property type="match status" value="3"/>
</dbReference>
<evidence type="ECO:0000259" key="14">
    <source>
        <dbReference type="Pfam" id="PF00755"/>
    </source>
</evidence>
<feature type="domain" description="Choline/carnitine acyltransferase" evidence="14">
    <location>
        <begin position="33"/>
        <end position="328"/>
    </location>
</feature>
<evidence type="ECO:0000256" key="2">
    <source>
        <dbReference type="ARBA" id="ARBA00005232"/>
    </source>
</evidence>
<evidence type="ECO:0000256" key="3">
    <source>
        <dbReference type="ARBA" id="ARBA00022448"/>
    </source>
</evidence>
<evidence type="ECO:0000256" key="6">
    <source>
        <dbReference type="ARBA" id="ARBA00022979"/>
    </source>
</evidence>
<dbReference type="InterPro" id="IPR039551">
    <property type="entry name" value="Cho/carn_acyl_trans"/>
</dbReference>
<keyword evidence="8" id="KW-0012">Acyltransferase</keyword>
<dbReference type="EMBL" id="GGYP01004989">
    <property type="protein sequence ID" value="MDE49760.1"/>
    <property type="molecule type" value="Transcribed_RNA"/>
</dbReference>
<dbReference type="InterPro" id="IPR000542">
    <property type="entry name" value="Carn_acyl_trans"/>
</dbReference>
<dbReference type="GO" id="GO:0045202">
    <property type="term" value="C:synapse"/>
    <property type="evidence" value="ECO:0007669"/>
    <property type="project" value="GOC"/>
</dbReference>
<dbReference type="Gene3D" id="3.30.559.70">
    <property type="entry name" value="Choline/Carnitine o-acyltransferase, domain 2"/>
    <property type="match status" value="1"/>
</dbReference>
<dbReference type="GO" id="GO:0016406">
    <property type="term" value="F:carnitine O-acyltransferase activity"/>
    <property type="evidence" value="ECO:0007669"/>
    <property type="project" value="UniProtKB-ARBA"/>
</dbReference>
<feature type="compositionally biased region" description="Gly residues" evidence="13">
    <location>
        <begin position="279"/>
        <end position="292"/>
    </location>
</feature>
<feature type="compositionally biased region" description="Polar residues" evidence="13">
    <location>
        <begin position="340"/>
        <end position="355"/>
    </location>
</feature>
<evidence type="ECO:0000256" key="9">
    <source>
        <dbReference type="ARBA" id="ARBA00039091"/>
    </source>
</evidence>
<keyword evidence="6" id="KW-0530">Neurotransmitter biosynthesis</keyword>
<proteinExistence type="inferred from homology"/>
<keyword evidence="5" id="KW-0276">Fatty acid metabolism</keyword>
<accession>A0A6G1SIL9</accession>
<protein>
    <recommendedName>
        <fullName evidence="10">Choline O-acetyltransferase</fullName>
        <ecNumber evidence="9">2.3.1.6</ecNumber>
    </recommendedName>
</protein>
<dbReference type="GO" id="GO:0008292">
    <property type="term" value="P:acetylcholine biosynthetic process"/>
    <property type="evidence" value="ECO:0007669"/>
    <property type="project" value="TreeGrafter"/>
</dbReference>
<evidence type="ECO:0000256" key="12">
    <source>
        <dbReference type="PIRSR" id="PIRSR600542-1"/>
    </source>
</evidence>